<keyword evidence="4" id="KW-1185">Reference proteome</keyword>
<dbReference type="Gene3D" id="3.40.50.720">
    <property type="entry name" value="NAD(P)-binding Rossmann-like Domain"/>
    <property type="match status" value="1"/>
</dbReference>
<organism evidence="3 4">
    <name type="scientific">Sagittula stellata (strain ATCC 700073 / DSM 11524 / E-37)</name>
    <dbReference type="NCBI Taxonomy" id="388399"/>
    <lineage>
        <taxon>Bacteria</taxon>
        <taxon>Pseudomonadati</taxon>
        <taxon>Pseudomonadota</taxon>
        <taxon>Alphaproteobacteria</taxon>
        <taxon>Rhodobacterales</taxon>
        <taxon>Roseobacteraceae</taxon>
        <taxon>Sagittula</taxon>
    </lineage>
</organism>
<evidence type="ECO:0000313" key="3">
    <source>
        <dbReference type="EMBL" id="EBA07136.1"/>
    </source>
</evidence>
<dbReference type="InterPro" id="IPR036291">
    <property type="entry name" value="NAD(P)-bd_dom_sf"/>
</dbReference>
<gene>
    <name evidence="3" type="ORF">SSE37_13101</name>
</gene>
<name>A3K709_SAGS3</name>
<dbReference type="InterPro" id="IPR051207">
    <property type="entry name" value="ComplexI_NDUFA9_subunit"/>
</dbReference>
<proteinExistence type="predicted"/>
<protein>
    <submittedName>
        <fullName evidence="3">Putative oxidoreductase protein</fullName>
    </submittedName>
</protein>
<dbReference type="AlphaFoldDB" id="A3K709"/>
<dbReference type="InterPro" id="IPR025695">
    <property type="entry name" value="DoxX-like"/>
</dbReference>
<feature type="transmembrane region" description="Helical" evidence="1">
    <location>
        <begin position="321"/>
        <end position="342"/>
    </location>
</feature>
<comment type="caution">
    <text evidence="3">The sequence shown here is derived from an EMBL/GenBank/DDBJ whole genome shotgun (WGS) entry which is preliminary data.</text>
</comment>
<dbReference type="GO" id="GO:0044877">
    <property type="term" value="F:protein-containing complex binding"/>
    <property type="evidence" value="ECO:0007669"/>
    <property type="project" value="TreeGrafter"/>
</dbReference>
<evidence type="ECO:0000256" key="1">
    <source>
        <dbReference type="SAM" id="Phobius"/>
    </source>
</evidence>
<dbReference type="EMBL" id="AAYA01000011">
    <property type="protein sequence ID" value="EBA07136.1"/>
    <property type="molecule type" value="Genomic_DNA"/>
</dbReference>
<dbReference type="PANTHER" id="PTHR12126:SF11">
    <property type="entry name" value="NADH DEHYDROGENASE [UBIQUINONE] 1 ALPHA SUBCOMPLEX SUBUNIT 9, MITOCHONDRIAL"/>
    <property type="match status" value="1"/>
</dbReference>
<dbReference type="PANTHER" id="PTHR12126">
    <property type="entry name" value="NADH-UBIQUINONE OXIDOREDUCTASE 39 KDA SUBUNIT-RELATED"/>
    <property type="match status" value="1"/>
</dbReference>
<keyword evidence="1" id="KW-0472">Membrane</keyword>
<feature type="domain" description="NAD(P)-binding" evidence="2">
    <location>
        <begin position="16"/>
        <end position="158"/>
    </location>
</feature>
<feature type="transmembrane region" description="Helical" evidence="1">
    <location>
        <begin position="389"/>
        <end position="412"/>
    </location>
</feature>
<accession>A3K709</accession>
<evidence type="ECO:0000313" key="4">
    <source>
        <dbReference type="Proteomes" id="UP000005713"/>
    </source>
</evidence>
<dbReference type="eggNOG" id="COG0702">
    <property type="taxonomic scope" value="Bacteria"/>
</dbReference>
<dbReference type="Pfam" id="PF13781">
    <property type="entry name" value="DoxX_3"/>
    <property type="match status" value="1"/>
</dbReference>
<feature type="transmembrane region" description="Helical" evidence="1">
    <location>
        <begin position="362"/>
        <end position="382"/>
    </location>
</feature>
<dbReference type="RefSeq" id="WP_005861327.1">
    <property type="nucleotide sequence ID" value="NZ_AAYA01000011.1"/>
</dbReference>
<sequence length="439" mass="46028">MTQAPATARQTVLILGAYGLIGTEICRTLHACGHRVIASGRSAASAAKALPMLPFRRSDLSRMEPSDWTALVDGVDVIVNCAGALQDGPGDDLERLHHHAVKGLGETAAARGIRVVQISAAGVRPDHPTVFFASKARGDAALLASGANAVILRPGLVIGQSAYGGTTLLRMLAAVPLIQPQALPATPIQTVSLADLAEAVAIVASGHLPRGHTFDLVEDQTHSLSEIIAAHRRALGFPPARATLTLPRWMLAPTARIADALAHLGWRSPLRSTAIEVLADGVTGDPRPWQAQTGSSIAPLQETLTKAHLGPEHRLQARATLLMPLAVATLSLFWLLSGIIGLCQIGPAAEHLTRIGWPQTLATASVGFWAVVDVVLGLAILYRPFAARACLAMIGVSLIYIASATVFTPGMWADPLGPLVKVLPAMMLAAVTPALLETR</sequence>
<keyword evidence="1" id="KW-0812">Transmembrane</keyword>
<dbReference type="SUPFAM" id="SSF51735">
    <property type="entry name" value="NAD(P)-binding Rossmann-fold domains"/>
    <property type="match status" value="1"/>
</dbReference>
<dbReference type="Pfam" id="PF13460">
    <property type="entry name" value="NAD_binding_10"/>
    <property type="match status" value="1"/>
</dbReference>
<dbReference type="OrthoDB" id="5377001at2"/>
<reference evidence="3 4" key="1">
    <citation type="submission" date="2006-06" db="EMBL/GenBank/DDBJ databases">
        <authorList>
            <person name="Moran M.A."/>
            <person name="Ferriera S."/>
            <person name="Johnson J."/>
            <person name="Kravitz S."/>
            <person name="Beeson K."/>
            <person name="Sutton G."/>
            <person name="Rogers Y.-H."/>
            <person name="Friedman R."/>
            <person name="Frazier M."/>
            <person name="Venter J.C."/>
        </authorList>
    </citation>
    <scope>NUCLEOTIDE SEQUENCE [LARGE SCALE GENOMIC DNA]</scope>
    <source>
        <strain evidence="3 4">E-37</strain>
    </source>
</reference>
<dbReference type="Proteomes" id="UP000005713">
    <property type="component" value="Unassembled WGS sequence"/>
</dbReference>
<evidence type="ECO:0000259" key="2">
    <source>
        <dbReference type="Pfam" id="PF13460"/>
    </source>
</evidence>
<dbReference type="InterPro" id="IPR016040">
    <property type="entry name" value="NAD(P)-bd_dom"/>
</dbReference>
<keyword evidence="1" id="KW-1133">Transmembrane helix</keyword>